<dbReference type="Proteomes" id="UP000664417">
    <property type="component" value="Unassembled WGS sequence"/>
</dbReference>
<evidence type="ECO:0000313" key="5">
    <source>
        <dbReference type="EMBL" id="MBO1321271.1"/>
    </source>
</evidence>
<keyword evidence="2 3" id="KW-0175">Coiled coil</keyword>
<dbReference type="Gene3D" id="2.40.30.170">
    <property type="match status" value="1"/>
</dbReference>
<reference evidence="5" key="1">
    <citation type="submission" date="2021-03" db="EMBL/GenBank/DDBJ databases">
        <authorList>
            <person name="Wang G."/>
        </authorList>
    </citation>
    <scope>NUCLEOTIDE SEQUENCE</scope>
    <source>
        <strain evidence="5">KCTC 12899</strain>
    </source>
</reference>
<dbReference type="AlphaFoldDB" id="A0A8J7Q9Q5"/>
<evidence type="ECO:0000256" key="4">
    <source>
        <dbReference type="SAM" id="SignalP"/>
    </source>
</evidence>
<keyword evidence="4" id="KW-0732">Signal</keyword>
<comment type="subcellular location">
    <subcellularLocation>
        <location evidence="1">Cell envelope</location>
    </subcellularLocation>
</comment>
<dbReference type="RefSeq" id="WP_207861246.1">
    <property type="nucleotide sequence ID" value="NZ_JAFREP010000023.1"/>
</dbReference>
<organism evidence="5 6">
    <name type="scientific">Acanthopleuribacter pedis</name>
    <dbReference type="NCBI Taxonomy" id="442870"/>
    <lineage>
        <taxon>Bacteria</taxon>
        <taxon>Pseudomonadati</taxon>
        <taxon>Acidobacteriota</taxon>
        <taxon>Holophagae</taxon>
        <taxon>Acanthopleuribacterales</taxon>
        <taxon>Acanthopleuribacteraceae</taxon>
        <taxon>Acanthopleuribacter</taxon>
    </lineage>
</organism>
<evidence type="ECO:0000256" key="2">
    <source>
        <dbReference type="ARBA" id="ARBA00023054"/>
    </source>
</evidence>
<feature type="chain" id="PRO_5035290892" evidence="4">
    <location>
        <begin position="33"/>
        <end position="474"/>
    </location>
</feature>
<comment type="caution">
    <text evidence="5">The sequence shown here is derived from an EMBL/GenBank/DDBJ whole genome shotgun (WGS) entry which is preliminary data.</text>
</comment>
<keyword evidence="6" id="KW-1185">Reference proteome</keyword>
<dbReference type="InterPro" id="IPR050465">
    <property type="entry name" value="UPF0194_transport"/>
</dbReference>
<dbReference type="PANTHER" id="PTHR32347:SF23">
    <property type="entry name" value="BLL5650 PROTEIN"/>
    <property type="match status" value="1"/>
</dbReference>
<dbReference type="PANTHER" id="PTHR32347">
    <property type="entry name" value="EFFLUX SYSTEM COMPONENT YKNX-RELATED"/>
    <property type="match status" value="1"/>
</dbReference>
<protein>
    <submittedName>
        <fullName evidence="5">Efflux RND transporter periplasmic adaptor subunit</fullName>
    </submittedName>
</protein>
<evidence type="ECO:0000256" key="1">
    <source>
        <dbReference type="ARBA" id="ARBA00004196"/>
    </source>
</evidence>
<sequence length="474" mass="54598">MTRQSPFRYLQSLPWPAILLLSLLHCTSPEVAETKPDYAAPRFHPNYEVRIPLTGRLQAQDATVYSSNIPAKTMKITWLVEEGRVVNAGEPLIHFDDSELTQEKRDLQLQHNNLIQERAKLGEEYALEQLNFQEALQQAEYDRRQIAKKLETFVKFSGPSKLKQLEQERHLHELKVRRLDNETTDLELLAKRGYITTFELDTHRENLLKAKYELEKAAFKHRTYQKHGMNDERIALEAEDQLAANKLEQLQTRLTLLKDQQAQRLARIDQRLAQLAGDISLRETYLDQCTVVSSHAGMVIYRKSFREGKEVKPSVGFGFRRAQPILNVQNTEQLFVATRINEFLLNQVKQGMAVELVADARQGRPFQGRVAFIGLLAERRGDDSEKAFDMNIEVLDAPADLRPGMSVRCAVITNRFEDIWTLPRTGLTERNNQTNCRVLRNGETIWLPVTVLDYDQQQAILNGDFNADDRVSLF</sequence>
<gene>
    <name evidence="5" type="ORF">J3U88_22515</name>
</gene>
<proteinExistence type="predicted"/>
<feature type="coiled-coil region" evidence="3">
    <location>
        <begin position="97"/>
        <end position="124"/>
    </location>
</feature>
<accession>A0A8J7Q9Q5</accession>
<dbReference type="EMBL" id="JAFREP010000023">
    <property type="protein sequence ID" value="MBO1321271.1"/>
    <property type="molecule type" value="Genomic_DNA"/>
</dbReference>
<name>A0A8J7Q9Q5_9BACT</name>
<feature type="signal peptide" evidence="4">
    <location>
        <begin position="1"/>
        <end position="32"/>
    </location>
</feature>
<evidence type="ECO:0000256" key="3">
    <source>
        <dbReference type="SAM" id="Coils"/>
    </source>
</evidence>
<evidence type="ECO:0000313" key="6">
    <source>
        <dbReference type="Proteomes" id="UP000664417"/>
    </source>
</evidence>
<dbReference type="GO" id="GO:0030313">
    <property type="term" value="C:cell envelope"/>
    <property type="evidence" value="ECO:0007669"/>
    <property type="project" value="UniProtKB-SubCell"/>
</dbReference>